<keyword evidence="1" id="KW-0805">Transcription regulation</keyword>
<evidence type="ECO:0000259" key="5">
    <source>
        <dbReference type="PROSITE" id="PS50995"/>
    </source>
</evidence>
<evidence type="ECO:0000313" key="7">
    <source>
        <dbReference type="Proteomes" id="UP001500449"/>
    </source>
</evidence>
<keyword evidence="7" id="KW-1185">Reference proteome</keyword>
<dbReference type="Pfam" id="PF12802">
    <property type="entry name" value="MarR_2"/>
    <property type="match status" value="1"/>
</dbReference>
<proteinExistence type="predicted"/>
<dbReference type="PANTHER" id="PTHR42756">
    <property type="entry name" value="TRANSCRIPTIONAL REGULATOR, MARR"/>
    <property type="match status" value="1"/>
</dbReference>
<feature type="domain" description="HTH marR-type" evidence="5">
    <location>
        <begin position="21"/>
        <end position="155"/>
    </location>
</feature>
<evidence type="ECO:0000313" key="6">
    <source>
        <dbReference type="EMBL" id="GAA1832347.1"/>
    </source>
</evidence>
<sequence>MTMTTGPVATTEPGHESHGSLEQLEHEITVLIRRTVEPVWAGGYGAHEAVDRYTYPVLASLDENGEQSLTVLTGRLGVSKPTASRQVSRLSRAGLVDVRPDERDSRSVIVSLTAAGVAQREVVRGARLRPLHAVMEGWGEEDRHQLGNLLARFNSDLDDYRARGGR</sequence>
<evidence type="ECO:0000256" key="1">
    <source>
        <dbReference type="ARBA" id="ARBA00023015"/>
    </source>
</evidence>
<dbReference type="InterPro" id="IPR036388">
    <property type="entry name" value="WH-like_DNA-bd_sf"/>
</dbReference>
<feature type="region of interest" description="Disordered" evidence="4">
    <location>
        <begin position="1"/>
        <end position="21"/>
    </location>
</feature>
<evidence type="ECO:0000256" key="4">
    <source>
        <dbReference type="SAM" id="MobiDB-lite"/>
    </source>
</evidence>
<evidence type="ECO:0000256" key="3">
    <source>
        <dbReference type="ARBA" id="ARBA00023163"/>
    </source>
</evidence>
<dbReference type="SMART" id="SM00347">
    <property type="entry name" value="HTH_MARR"/>
    <property type="match status" value="1"/>
</dbReference>
<dbReference type="Gene3D" id="1.10.10.10">
    <property type="entry name" value="Winged helix-like DNA-binding domain superfamily/Winged helix DNA-binding domain"/>
    <property type="match status" value="1"/>
</dbReference>
<dbReference type="PROSITE" id="PS50995">
    <property type="entry name" value="HTH_MARR_2"/>
    <property type="match status" value="1"/>
</dbReference>
<organism evidence="6 7">
    <name type="scientific">Pseudonocardia ailaonensis</name>
    <dbReference type="NCBI Taxonomy" id="367279"/>
    <lineage>
        <taxon>Bacteria</taxon>
        <taxon>Bacillati</taxon>
        <taxon>Actinomycetota</taxon>
        <taxon>Actinomycetes</taxon>
        <taxon>Pseudonocardiales</taxon>
        <taxon>Pseudonocardiaceae</taxon>
        <taxon>Pseudonocardia</taxon>
    </lineage>
</organism>
<dbReference type="Proteomes" id="UP001500449">
    <property type="component" value="Unassembled WGS sequence"/>
</dbReference>
<accession>A0ABN2MP61</accession>
<dbReference type="InterPro" id="IPR011991">
    <property type="entry name" value="ArsR-like_HTH"/>
</dbReference>
<name>A0ABN2MP61_9PSEU</name>
<dbReference type="PANTHER" id="PTHR42756:SF1">
    <property type="entry name" value="TRANSCRIPTIONAL REPRESSOR OF EMRAB OPERON"/>
    <property type="match status" value="1"/>
</dbReference>
<dbReference type="InterPro" id="IPR036390">
    <property type="entry name" value="WH_DNA-bd_sf"/>
</dbReference>
<gene>
    <name evidence="6" type="ORF">GCM10009836_08060</name>
</gene>
<dbReference type="EMBL" id="BAAAQK010000003">
    <property type="protein sequence ID" value="GAA1832347.1"/>
    <property type="molecule type" value="Genomic_DNA"/>
</dbReference>
<protein>
    <submittedName>
        <fullName evidence="6">MarR family transcriptional regulator</fullName>
    </submittedName>
</protein>
<dbReference type="InterPro" id="IPR000835">
    <property type="entry name" value="HTH_MarR-typ"/>
</dbReference>
<evidence type="ECO:0000256" key="2">
    <source>
        <dbReference type="ARBA" id="ARBA00023125"/>
    </source>
</evidence>
<dbReference type="CDD" id="cd00090">
    <property type="entry name" value="HTH_ARSR"/>
    <property type="match status" value="1"/>
</dbReference>
<keyword evidence="3" id="KW-0804">Transcription</keyword>
<comment type="caution">
    <text evidence="6">The sequence shown here is derived from an EMBL/GenBank/DDBJ whole genome shotgun (WGS) entry which is preliminary data.</text>
</comment>
<keyword evidence="2" id="KW-0238">DNA-binding</keyword>
<dbReference type="SUPFAM" id="SSF46785">
    <property type="entry name" value="Winged helix' DNA-binding domain"/>
    <property type="match status" value="1"/>
</dbReference>
<reference evidence="6 7" key="1">
    <citation type="journal article" date="2019" name="Int. J. Syst. Evol. Microbiol.">
        <title>The Global Catalogue of Microorganisms (GCM) 10K type strain sequencing project: providing services to taxonomists for standard genome sequencing and annotation.</title>
        <authorList>
            <consortium name="The Broad Institute Genomics Platform"/>
            <consortium name="The Broad Institute Genome Sequencing Center for Infectious Disease"/>
            <person name="Wu L."/>
            <person name="Ma J."/>
        </authorList>
    </citation>
    <scope>NUCLEOTIDE SEQUENCE [LARGE SCALE GENOMIC DNA]</scope>
    <source>
        <strain evidence="6 7">JCM 16009</strain>
    </source>
</reference>